<name>A0A8H7C5X5_AGABI</name>
<evidence type="ECO:0000256" key="1">
    <source>
        <dbReference type="SAM" id="MobiDB-lite"/>
    </source>
</evidence>
<proteinExistence type="predicted"/>
<gene>
    <name evidence="2" type="ORF">Agabi119p4_9226</name>
</gene>
<feature type="compositionally biased region" description="Acidic residues" evidence="1">
    <location>
        <begin position="44"/>
        <end position="58"/>
    </location>
</feature>
<evidence type="ECO:0000313" key="2">
    <source>
        <dbReference type="EMBL" id="KAF7762633.1"/>
    </source>
</evidence>
<feature type="region of interest" description="Disordered" evidence="1">
    <location>
        <begin position="309"/>
        <end position="342"/>
    </location>
</feature>
<feature type="region of interest" description="Disordered" evidence="1">
    <location>
        <begin position="140"/>
        <end position="172"/>
    </location>
</feature>
<organism evidence="2 3">
    <name type="scientific">Agaricus bisporus var. burnettii</name>
    <dbReference type="NCBI Taxonomy" id="192524"/>
    <lineage>
        <taxon>Eukaryota</taxon>
        <taxon>Fungi</taxon>
        <taxon>Dikarya</taxon>
        <taxon>Basidiomycota</taxon>
        <taxon>Agaricomycotina</taxon>
        <taxon>Agaricomycetes</taxon>
        <taxon>Agaricomycetidae</taxon>
        <taxon>Agaricales</taxon>
        <taxon>Agaricineae</taxon>
        <taxon>Agaricaceae</taxon>
        <taxon>Agaricus</taxon>
    </lineage>
</organism>
<feature type="compositionally biased region" description="Basic and acidic residues" evidence="1">
    <location>
        <begin position="29"/>
        <end position="43"/>
    </location>
</feature>
<dbReference type="EMBL" id="JABXXO010000012">
    <property type="protein sequence ID" value="KAF7762633.1"/>
    <property type="molecule type" value="Genomic_DNA"/>
</dbReference>
<evidence type="ECO:0008006" key="4">
    <source>
        <dbReference type="Google" id="ProtNLM"/>
    </source>
</evidence>
<feature type="compositionally biased region" description="Acidic residues" evidence="1">
    <location>
        <begin position="314"/>
        <end position="332"/>
    </location>
</feature>
<dbReference type="Proteomes" id="UP000629468">
    <property type="component" value="Unassembled WGS sequence"/>
</dbReference>
<protein>
    <recommendedName>
        <fullName evidence="4">Zn(2)-C6 fungal-type domain-containing protein</fullName>
    </recommendedName>
</protein>
<feature type="compositionally biased region" description="Low complexity" evidence="1">
    <location>
        <begin position="163"/>
        <end position="172"/>
    </location>
</feature>
<dbReference type="AlphaFoldDB" id="A0A8H7C5X5"/>
<accession>A0A8H7C5X5</accession>
<evidence type="ECO:0000313" key="3">
    <source>
        <dbReference type="Proteomes" id="UP000629468"/>
    </source>
</evidence>
<feature type="region of interest" description="Disordered" evidence="1">
    <location>
        <begin position="29"/>
        <end position="74"/>
    </location>
</feature>
<comment type="caution">
    <text evidence="2">The sequence shown here is derived from an EMBL/GenBank/DDBJ whole genome shotgun (WGS) entry which is preliminary data.</text>
</comment>
<reference evidence="2 3" key="1">
    <citation type="journal article" name="Sci. Rep.">
        <title>Telomere-to-telomere assembled and centromere annotated genomes of the two main subspecies of the button mushroom Agaricus bisporus reveal especially polymorphic chromosome ends.</title>
        <authorList>
            <person name="Sonnenberg A.S.M."/>
            <person name="Sedaghat-Telgerd N."/>
            <person name="Lavrijssen B."/>
            <person name="Ohm R.A."/>
            <person name="Hendrickx P.M."/>
            <person name="Scholtmeijer K."/>
            <person name="Baars J.J.P."/>
            <person name="van Peer A."/>
        </authorList>
    </citation>
    <scope>NUCLEOTIDE SEQUENCE [LARGE SCALE GENOMIC DNA]</scope>
    <source>
        <strain evidence="2 3">H119_p4</strain>
    </source>
</reference>
<feature type="compositionally biased region" description="Pro residues" evidence="1">
    <location>
        <begin position="153"/>
        <end position="162"/>
    </location>
</feature>
<sequence length="342" mass="38231">MPPRKPTPKQDLTDEQLEAQMQAMSKIMAERRKAKEKAEKAELVDESDQEVEIMEESATEGKGKSKEKKRKRVADKEPLPVRFILSHVEIPTLKTPQVSAVMHSDRCKRCLTKNLACILRMPGLGCEACKLAKVGCNHSSQGPATNKIRARPKVPPPPPTSTPVPDNTVIAPIRIPPTPTAFVREVPTPTDPSLITPAQPVAFVRPPTHERSLSSPTGKKVEVVQKSLDDVTEAMHEFSMETRSSRMATERLTDVAVQLTQELTTVCGRIDVNTRVHRRSEDVQKKTEVAVDGLRKEITSLRMMMKENRRAVGNEDDEMDVEPEYEVPEFEEGSSLSRHRHG</sequence>